<comment type="caution">
    <text evidence="1">The sequence shown here is derived from an EMBL/GenBank/DDBJ whole genome shotgun (WGS) entry which is preliminary data.</text>
</comment>
<keyword evidence="2" id="KW-1185">Reference proteome</keyword>
<dbReference type="EMBL" id="MUGV01000019">
    <property type="protein sequence ID" value="OXA78962.1"/>
    <property type="molecule type" value="Genomic_DNA"/>
</dbReference>
<dbReference type="RefSeq" id="WP_074661032.1">
    <property type="nucleotide sequence ID" value="NZ_MUGV01000019.1"/>
</dbReference>
<proteinExistence type="predicted"/>
<accession>A0ABX4BQD7</accession>
<dbReference type="Proteomes" id="UP000198382">
    <property type="component" value="Unassembled WGS sequence"/>
</dbReference>
<organism evidence="1 2">
    <name type="scientific">Flavobacterium frigidimaris</name>
    <dbReference type="NCBI Taxonomy" id="262320"/>
    <lineage>
        <taxon>Bacteria</taxon>
        <taxon>Pseudomonadati</taxon>
        <taxon>Bacteroidota</taxon>
        <taxon>Flavobacteriia</taxon>
        <taxon>Flavobacteriales</taxon>
        <taxon>Flavobacteriaceae</taxon>
        <taxon>Flavobacterium</taxon>
    </lineage>
</organism>
<evidence type="ECO:0000313" key="1">
    <source>
        <dbReference type="EMBL" id="OXA78962.1"/>
    </source>
</evidence>
<gene>
    <name evidence="1" type="ORF">B0A65_12300</name>
</gene>
<sequence length="188" mass="22038">MEKILFITILLLKINAFAQTKTEKDTILNVIYKNEIENETKPKPLFFLNNKITTEGILKTINPNSIANIKVEKEEVEIDNKKYYGKIFIETKSNNKPKLISLNNLKLKYTNIKENSTIFLIDNEVINADYEKFLIDQNYILKIEVEKIDNKAENLNLNIIKLLTKSEENIRKSKEIRIRGENEFTINK</sequence>
<evidence type="ECO:0008006" key="3">
    <source>
        <dbReference type="Google" id="ProtNLM"/>
    </source>
</evidence>
<name>A0ABX4BQD7_FLAFR</name>
<protein>
    <recommendedName>
        <fullName evidence="3">Auto-transporter adhesin head GIN domain-containing protein</fullName>
    </recommendedName>
</protein>
<reference evidence="1 2" key="1">
    <citation type="submission" date="2016-11" db="EMBL/GenBank/DDBJ databases">
        <title>Whole genomes of Flavobacteriaceae.</title>
        <authorList>
            <person name="Stine C."/>
            <person name="Li C."/>
            <person name="Tadesse D."/>
        </authorList>
    </citation>
    <scope>NUCLEOTIDE SEQUENCE [LARGE SCALE GENOMIC DNA]</scope>
    <source>
        <strain evidence="1 2">DSM 15937</strain>
    </source>
</reference>
<evidence type="ECO:0000313" key="2">
    <source>
        <dbReference type="Proteomes" id="UP000198382"/>
    </source>
</evidence>